<dbReference type="SMART" id="SM00849">
    <property type="entry name" value="Lactamase_B"/>
    <property type="match status" value="1"/>
</dbReference>
<sequence length="300" mass="32506">MASPIPYVREMDFEYGQVARLSPLVRRVVANNPGAFTYYGTGVYIIGNGTVCVIDPGPAIPEHLEALKAALEGETISHVVVTHSHMDHSPLAHPLAEWAGCKVYGRAAGAPSEAEVRMEAGDDLSFKPDVTVGDGDVFEGPGWTMDVIETPGHTSNHLCFGLREEKTLFSGDHIMGWSTTVISPPDGDMGDYFNSLEKVRDMGFSKIVPTHGPPVTEDVTGFIQAYIDHRKKREAAILARLEAGDTRIPDMVRTIYADVDKSLHPAACHSVLGHMIHLVKDGRVKAENGATIDGTYRTAS</sequence>
<dbReference type="InterPro" id="IPR036866">
    <property type="entry name" value="RibonucZ/Hydroxyglut_hydro"/>
</dbReference>
<dbReference type="Gene3D" id="1.10.10.10">
    <property type="entry name" value="Winged helix-like DNA-binding domain superfamily/Winged helix DNA-binding domain"/>
    <property type="match status" value="1"/>
</dbReference>
<dbReference type="EMBL" id="JBHSSW010000004">
    <property type="protein sequence ID" value="MFC6197317.1"/>
    <property type="molecule type" value="Genomic_DNA"/>
</dbReference>
<evidence type="ECO:0000313" key="2">
    <source>
        <dbReference type="EMBL" id="MFC6197317.1"/>
    </source>
</evidence>
<dbReference type="InterPro" id="IPR001279">
    <property type="entry name" value="Metallo-B-lactamas"/>
</dbReference>
<proteinExistence type="predicted"/>
<dbReference type="RefSeq" id="WP_377376021.1">
    <property type="nucleotide sequence ID" value="NZ_JBHSSW010000004.1"/>
</dbReference>
<dbReference type="PANTHER" id="PTHR23131:SF0">
    <property type="entry name" value="ENDORIBONUCLEASE LACTB2"/>
    <property type="match status" value="1"/>
</dbReference>
<reference evidence="3" key="1">
    <citation type="journal article" date="2019" name="Int. J. Syst. Evol. Microbiol.">
        <title>The Global Catalogue of Microorganisms (GCM) 10K type strain sequencing project: providing services to taxonomists for standard genome sequencing and annotation.</title>
        <authorList>
            <consortium name="The Broad Institute Genomics Platform"/>
            <consortium name="The Broad Institute Genome Sequencing Center for Infectious Disease"/>
            <person name="Wu L."/>
            <person name="Ma J."/>
        </authorList>
    </citation>
    <scope>NUCLEOTIDE SEQUENCE [LARGE SCALE GENOMIC DNA]</scope>
    <source>
        <strain evidence="3">CGMCC-1.15741</strain>
    </source>
</reference>
<dbReference type="Pfam" id="PF17778">
    <property type="entry name" value="WHD_BLACT"/>
    <property type="match status" value="1"/>
</dbReference>
<dbReference type="InterPro" id="IPR050662">
    <property type="entry name" value="Sec-metab_biosynth-thioest"/>
</dbReference>
<feature type="domain" description="Metallo-beta-lactamase" evidence="1">
    <location>
        <begin position="39"/>
        <end position="211"/>
    </location>
</feature>
<dbReference type="Proteomes" id="UP001596303">
    <property type="component" value="Unassembled WGS sequence"/>
</dbReference>
<comment type="caution">
    <text evidence="2">The sequence shown here is derived from an EMBL/GenBank/DDBJ whole genome shotgun (WGS) entry which is preliminary data.</text>
</comment>
<dbReference type="CDD" id="cd16278">
    <property type="entry name" value="metallo-hydrolase-like_MBL-fold"/>
    <property type="match status" value="1"/>
</dbReference>
<name>A0ABW1S7X7_9PROT</name>
<evidence type="ECO:0000313" key="3">
    <source>
        <dbReference type="Proteomes" id="UP001596303"/>
    </source>
</evidence>
<dbReference type="InterPro" id="IPR036388">
    <property type="entry name" value="WH-like_DNA-bd_sf"/>
</dbReference>
<gene>
    <name evidence="2" type="ORF">ACFQDM_04465</name>
</gene>
<evidence type="ECO:0000259" key="1">
    <source>
        <dbReference type="SMART" id="SM00849"/>
    </source>
</evidence>
<dbReference type="Pfam" id="PF00753">
    <property type="entry name" value="Lactamase_B"/>
    <property type="match status" value="1"/>
</dbReference>
<organism evidence="2 3">
    <name type="scientific">Ponticaulis profundi</name>
    <dbReference type="NCBI Taxonomy" id="2665222"/>
    <lineage>
        <taxon>Bacteria</taxon>
        <taxon>Pseudomonadati</taxon>
        <taxon>Pseudomonadota</taxon>
        <taxon>Alphaproteobacteria</taxon>
        <taxon>Hyphomonadales</taxon>
        <taxon>Hyphomonadaceae</taxon>
        <taxon>Ponticaulis</taxon>
    </lineage>
</organism>
<dbReference type="PANTHER" id="PTHR23131">
    <property type="entry name" value="ENDORIBONUCLEASE LACTB2"/>
    <property type="match status" value="1"/>
</dbReference>
<protein>
    <submittedName>
        <fullName evidence="2">MBL fold metallo-hydrolase</fullName>
    </submittedName>
</protein>
<accession>A0ABW1S7X7</accession>
<dbReference type="Gene3D" id="3.60.15.10">
    <property type="entry name" value="Ribonuclease Z/Hydroxyacylglutathione hydrolase-like"/>
    <property type="match status" value="1"/>
</dbReference>
<dbReference type="InterPro" id="IPR041516">
    <property type="entry name" value="LACTB2_WH"/>
</dbReference>
<keyword evidence="3" id="KW-1185">Reference proteome</keyword>
<dbReference type="SUPFAM" id="SSF56281">
    <property type="entry name" value="Metallo-hydrolase/oxidoreductase"/>
    <property type="match status" value="1"/>
</dbReference>